<dbReference type="HAMAP" id="MF_00381">
    <property type="entry name" value="IHF_beta"/>
    <property type="match status" value="1"/>
</dbReference>
<dbReference type="GO" id="GO:0005829">
    <property type="term" value="C:cytosol"/>
    <property type="evidence" value="ECO:0007669"/>
    <property type="project" value="TreeGrafter"/>
</dbReference>
<dbReference type="InterPro" id="IPR010992">
    <property type="entry name" value="IHF-like_DNA-bd_dom_sf"/>
</dbReference>
<dbReference type="SUPFAM" id="SSF47729">
    <property type="entry name" value="IHF-like DNA-binding proteins"/>
    <property type="match status" value="1"/>
</dbReference>
<keyword evidence="7 8" id="KW-0233">DNA recombination</keyword>
<keyword evidence="5 8" id="KW-0238">DNA-binding</keyword>
<dbReference type="InterPro" id="IPR000119">
    <property type="entry name" value="Hist_DNA-bd"/>
</dbReference>
<keyword evidence="4 8" id="KW-0805">Transcription regulation</keyword>
<dbReference type="GO" id="GO:0003677">
    <property type="term" value="F:DNA binding"/>
    <property type="evidence" value="ECO:0007669"/>
    <property type="project" value="UniProtKB-UniRule"/>
</dbReference>
<dbReference type="PANTHER" id="PTHR33175">
    <property type="entry name" value="DNA-BINDING PROTEIN HU"/>
    <property type="match status" value="1"/>
</dbReference>
<evidence type="ECO:0000256" key="6">
    <source>
        <dbReference type="ARBA" id="ARBA00023163"/>
    </source>
</evidence>
<evidence type="ECO:0000256" key="10">
    <source>
        <dbReference type="RuleBase" id="RU003941"/>
    </source>
</evidence>
<evidence type="ECO:0000256" key="1">
    <source>
        <dbReference type="ARBA" id="ARBA00010529"/>
    </source>
</evidence>
<evidence type="ECO:0000256" key="4">
    <source>
        <dbReference type="ARBA" id="ARBA00023015"/>
    </source>
</evidence>
<evidence type="ECO:0000256" key="9">
    <source>
        <dbReference type="RuleBase" id="RU003939"/>
    </source>
</evidence>
<comment type="function">
    <text evidence="8 10">This protein is one of the two subunits of integration host factor, a specific DNA-binding protein that functions in genetic recombination as well as in transcriptional and translational control.</text>
</comment>
<dbReference type="RefSeq" id="WP_147073695.1">
    <property type="nucleotide sequence ID" value="NZ_AP021884.1"/>
</dbReference>
<evidence type="ECO:0000256" key="3">
    <source>
        <dbReference type="ARBA" id="ARBA00022845"/>
    </source>
</evidence>
<evidence type="ECO:0000256" key="2">
    <source>
        <dbReference type="ARBA" id="ARBA00018700"/>
    </source>
</evidence>
<comment type="caution">
    <text evidence="11">The sequence shown here is derived from an EMBL/GenBank/DDBJ whole genome shotgun (WGS) entry which is preliminary data.</text>
</comment>
<keyword evidence="12" id="KW-1185">Reference proteome</keyword>
<evidence type="ECO:0000313" key="12">
    <source>
        <dbReference type="Proteomes" id="UP000321337"/>
    </source>
</evidence>
<dbReference type="Gene3D" id="4.10.520.10">
    <property type="entry name" value="IHF-like DNA-binding proteins"/>
    <property type="match status" value="1"/>
</dbReference>
<dbReference type="Proteomes" id="UP000321337">
    <property type="component" value="Unassembled WGS sequence"/>
</dbReference>
<accession>A0A512L9B7</accession>
<keyword evidence="6 8" id="KW-0804">Transcription</keyword>
<sequence>MTRSELIARLTSRYPQLIRKDTELVVAEILDAIQMTLAQGNRVEIRGFGTFALNYRSPRTGRNPKTGESVSVPEKWVPHFKAGKPLRERVDRLLLKPPHLLA</sequence>
<organism evidence="11 12">
    <name type="scientific">Sulfuriferula plumbiphila</name>
    <dbReference type="NCBI Taxonomy" id="171865"/>
    <lineage>
        <taxon>Bacteria</taxon>
        <taxon>Pseudomonadati</taxon>
        <taxon>Pseudomonadota</taxon>
        <taxon>Betaproteobacteria</taxon>
        <taxon>Nitrosomonadales</taxon>
        <taxon>Sulfuricellaceae</taxon>
        <taxon>Sulfuriferula</taxon>
    </lineage>
</organism>
<dbReference type="PANTHER" id="PTHR33175:SF5">
    <property type="entry name" value="INTEGRATION HOST FACTOR SUBUNIT BETA"/>
    <property type="match status" value="1"/>
</dbReference>
<dbReference type="GO" id="GO:0006417">
    <property type="term" value="P:regulation of translation"/>
    <property type="evidence" value="ECO:0007669"/>
    <property type="project" value="UniProtKB-UniRule"/>
</dbReference>
<dbReference type="GO" id="GO:0005694">
    <property type="term" value="C:chromosome"/>
    <property type="evidence" value="ECO:0007669"/>
    <property type="project" value="InterPro"/>
</dbReference>
<dbReference type="InterPro" id="IPR005685">
    <property type="entry name" value="IHF_beta"/>
</dbReference>
<dbReference type="NCBIfam" id="NF001222">
    <property type="entry name" value="PRK00199.1"/>
    <property type="match status" value="1"/>
</dbReference>
<comment type="subunit">
    <text evidence="8 10">Heterodimer of an alpha and a beta chain.</text>
</comment>
<dbReference type="PRINTS" id="PR01727">
    <property type="entry name" value="DNABINDINGHU"/>
</dbReference>
<gene>
    <name evidence="11" type="primary">ihfB_2</name>
    <name evidence="8" type="synonym">himD</name>
    <name evidence="8" type="synonym">ihfB</name>
    <name evidence="11" type="ORF">TPL01_21980</name>
</gene>
<name>A0A512L9B7_9PROT</name>
<dbReference type="GO" id="GO:0030527">
    <property type="term" value="F:structural constituent of chromatin"/>
    <property type="evidence" value="ECO:0007669"/>
    <property type="project" value="InterPro"/>
</dbReference>
<protein>
    <recommendedName>
        <fullName evidence="2 8">Integration host factor subunit beta</fullName>
        <shortName evidence="8">IHF-beta</shortName>
    </recommendedName>
</protein>
<dbReference type="NCBIfam" id="TIGR00988">
    <property type="entry name" value="hip"/>
    <property type="match status" value="1"/>
</dbReference>
<dbReference type="PROSITE" id="PS00045">
    <property type="entry name" value="HISTONE_LIKE"/>
    <property type="match status" value="1"/>
</dbReference>
<keyword evidence="3 8" id="KW-0810">Translation regulation</keyword>
<evidence type="ECO:0000256" key="7">
    <source>
        <dbReference type="ARBA" id="ARBA00023172"/>
    </source>
</evidence>
<reference evidence="11 12" key="1">
    <citation type="submission" date="2019-07" db="EMBL/GenBank/DDBJ databases">
        <title>Whole genome shotgun sequence of Thiobacillus plumbophilus NBRC 107929.</title>
        <authorList>
            <person name="Hosoyama A."/>
            <person name="Uohara A."/>
            <person name="Ohji S."/>
            <person name="Ichikawa N."/>
        </authorList>
    </citation>
    <scope>NUCLEOTIDE SEQUENCE [LARGE SCALE GENOMIC DNA]</scope>
    <source>
        <strain evidence="11 12">NBRC 107929</strain>
    </source>
</reference>
<dbReference type="GO" id="GO:0006355">
    <property type="term" value="P:regulation of DNA-templated transcription"/>
    <property type="evidence" value="ECO:0007669"/>
    <property type="project" value="UniProtKB-UniRule"/>
</dbReference>
<evidence type="ECO:0000256" key="8">
    <source>
        <dbReference type="HAMAP-Rule" id="MF_00381"/>
    </source>
</evidence>
<dbReference type="EMBL" id="BKAD01000023">
    <property type="protein sequence ID" value="GEP31060.1"/>
    <property type="molecule type" value="Genomic_DNA"/>
</dbReference>
<dbReference type="AlphaFoldDB" id="A0A512L9B7"/>
<dbReference type="OrthoDB" id="9804203at2"/>
<dbReference type="Pfam" id="PF00216">
    <property type="entry name" value="Bac_DNA_binding"/>
    <property type="match status" value="1"/>
</dbReference>
<proteinExistence type="inferred from homology"/>
<evidence type="ECO:0000256" key="5">
    <source>
        <dbReference type="ARBA" id="ARBA00023125"/>
    </source>
</evidence>
<dbReference type="CDD" id="cd13836">
    <property type="entry name" value="IHF_B"/>
    <property type="match status" value="1"/>
</dbReference>
<dbReference type="InterPro" id="IPR020816">
    <property type="entry name" value="Histone-like_DNA-bd_CS"/>
</dbReference>
<comment type="similarity">
    <text evidence="1 8 9">Belongs to the bacterial histone-like protein family.</text>
</comment>
<dbReference type="GO" id="GO:0006310">
    <property type="term" value="P:DNA recombination"/>
    <property type="evidence" value="ECO:0007669"/>
    <property type="project" value="UniProtKB-UniRule"/>
</dbReference>
<dbReference type="SMART" id="SM00411">
    <property type="entry name" value="BHL"/>
    <property type="match status" value="1"/>
</dbReference>
<evidence type="ECO:0000313" key="11">
    <source>
        <dbReference type="EMBL" id="GEP31060.1"/>
    </source>
</evidence>